<comment type="caution">
    <text evidence="4">The sequence shown here is derived from an EMBL/GenBank/DDBJ whole genome shotgun (WGS) entry which is preliminary data.</text>
</comment>
<dbReference type="InterPro" id="IPR005632">
    <property type="entry name" value="Chaperone_Skp"/>
</dbReference>
<organism evidence="4 5">
    <name type="scientific">Natronoflexus pectinivorans</name>
    <dbReference type="NCBI Taxonomy" id="682526"/>
    <lineage>
        <taxon>Bacteria</taxon>
        <taxon>Pseudomonadati</taxon>
        <taxon>Bacteroidota</taxon>
        <taxon>Bacteroidia</taxon>
        <taxon>Marinilabiliales</taxon>
        <taxon>Marinilabiliaceae</taxon>
        <taxon>Natronoflexus</taxon>
    </lineage>
</organism>
<dbReference type="GO" id="GO:0050821">
    <property type="term" value="P:protein stabilization"/>
    <property type="evidence" value="ECO:0007669"/>
    <property type="project" value="TreeGrafter"/>
</dbReference>
<protein>
    <submittedName>
        <fullName evidence="4">Outer membrane protein</fullName>
    </submittedName>
</protein>
<name>A0A4R2GN42_9BACT</name>
<evidence type="ECO:0000256" key="1">
    <source>
        <dbReference type="ARBA" id="ARBA00009091"/>
    </source>
</evidence>
<proteinExistence type="inferred from homology"/>
<keyword evidence="2 3" id="KW-0732">Signal</keyword>
<evidence type="ECO:0000256" key="3">
    <source>
        <dbReference type="SAM" id="SignalP"/>
    </source>
</evidence>
<dbReference type="RefSeq" id="WP_132430892.1">
    <property type="nucleotide sequence ID" value="NZ_SLWK01000001.1"/>
</dbReference>
<dbReference type="Gene3D" id="3.30.910.20">
    <property type="entry name" value="Skp domain"/>
    <property type="match status" value="1"/>
</dbReference>
<keyword evidence="5" id="KW-1185">Reference proteome</keyword>
<dbReference type="OrthoDB" id="9788552at2"/>
<dbReference type="Pfam" id="PF03938">
    <property type="entry name" value="OmpH"/>
    <property type="match status" value="1"/>
</dbReference>
<dbReference type="AlphaFoldDB" id="A0A4R2GN42"/>
<dbReference type="GO" id="GO:0051082">
    <property type="term" value="F:unfolded protein binding"/>
    <property type="evidence" value="ECO:0007669"/>
    <property type="project" value="InterPro"/>
</dbReference>
<evidence type="ECO:0000313" key="4">
    <source>
        <dbReference type="EMBL" id="TCO10408.1"/>
    </source>
</evidence>
<reference evidence="4 5" key="1">
    <citation type="submission" date="2019-03" db="EMBL/GenBank/DDBJ databases">
        <title>Genomic Encyclopedia of Type Strains, Phase IV (KMG-IV): sequencing the most valuable type-strain genomes for metagenomic binning, comparative biology and taxonomic classification.</title>
        <authorList>
            <person name="Goeker M."/>
        </authorList>
    </citation>
    <scope>NUCLEOTIDE SEQUENCE [LARGE SCALE GENOMIC DNA]</scope>
    <source>
        <strain evidence="4 5">DSM 24179</strain>
    </source>
</reference>
<dbReference type="EMBL" id="SLWK01000001">
    <property type="protein sequence ID" value="TCO10408.1"/>
    <property type="molecule type" value="Genomic_DNA"/>
</dbReference>
<sequence length="169" mass="19752">MKKTILILLAIIGLQTTTYAQRYAFVDTDYVLRNIPAFQAAQEQLNQLSTRWQAEIEEIYQEVARMYQNYQTESVFLSAEMRTSREEAIIAKEREAKMLQHKYFGAEGEMAKRQETLIQPIQEQVSNAIREIAREEDLAAVFDKANGVLYLDPRHDRSDQVLQRLGHRR</sequence>
<dbReference type="PANTHER" id="PTHR35089">
    <property type="entry name" value="CHAPERONE PROTEIN SKP"/>
    <property type="match status" value="1"/>
</dbReference>
<dbReference type="SUPFAM" id="SSF111384">
    <property type="entry name" value="OmpH-like"/>
    <property type="match status" value="1"/>
</dbReference>
<accession>A0A4R2GN42</accession>
<feature type="chain" id="PRO_5020763530" evidence="3">
    <location>
        <begin position="21"/>
        <end position="169"/>
    </location>
</feature>
<evidence type="ECO:0000313" key="5">
    <source>
        <dbReference type="Proteomes" id="UP000295221"/>
    </source>
</evidence>
<dbReference type="InterPro" id="IPR024930">
    <property type="entry name" value="Skp_dom_sf"/>
</dbReference>
<dbReference type="SMART" id="SM00935">
    <property type="entry name" value="OmpH"/>
    <property type="match status" value="1"/>
</dbReference>
<feature type="signal peptide" evidence="3">
    <location>
        <begin position="1"/>
        <end position="20"/>
    </location>
</feature>
<gene>
    <name evidence="4" type="ORF">EV194_10138</name>
</gene>
<evidence type="ECO:0000256" key="2">
    <source>
        <dbReference type="ARBA" id="ARBA00022729"/>
    </source>
</evidence>
<dbReference type="GO" id="GO:0005829">
    <property type="term" value="C:cytosol"/>
    <property type="evidence" value="ECO:0007669"/>
    <property type="project" value="TreeGrafter"/>
</dbReference>
<comment type="similarity">
    <text evidence="1">Belongs to the Skp family.</text>
</comment>
<dbReference type="PANTHER" id="PTHR35089:SF1">
    <property type="entry name" value="CHAPERONE PROTEIN SKP"/>
    <property type="match status" value="1"/>
</dbReference>
<dbReference type="Proteomes" id="UP000295221">
    <property type="component" value="Unassembled WGS sequence"/>
</dbReference>